<evidence type="ECO:0000313" key="3">
    <source>
        <dbReference type="Proteomes" id="UP000494125"/>
    </source>
</evidence>
<accession>A0A6P2MDK0</accession>
<evidence type="ECO:0000256" key="1">
    <source>
        <dbReference type="SAM" id="MobiDB-lite"/>
    </source>
</evidence>
<name>A0A6P2MDK0_9BURK</name>
<protein>
    <submittedName>
        <fullName evidence="2">Uncharacterized protein</fullName>
    </submittedName>
</protein>
<feature type="region of interest" description="Disordered" evidence="1">
    <location>
        <begin position="1"/>
        <end position="20"/>
    </location>
</feature>
<sequence>MRGVAVHSGGQRKPVVSVGRPWEEMPDAHALPGTWPWH</sequence>
<proteinExistence type="predicted"/>
<organism evidence="2 3">
    <name type="scientific">Burkholderia diffusa</name>
    <dbReference type="NCBI Taxonomy" id="488732"/>
    <lineage>
        <taxon>Bacteria</taxon>
        <taxon>Pseudomonadati</taxon>
        <taxon>Pseudomonadota</taxon>
        <taxon>Betaproteobacteria</taxon>
        <taxon>Burkholderiales</taxon>
        <taxon>Burkholderiaceae</taxon>
        <taxon>Burkholderia</taxon>
        <taxon>Burkholderia cepacia complex</taxon>
    </lineage>
</organism>
<dbReference type="EMBL" id="CABVPN010000017">
    <property type="protein sequence ID" value="VWB76946.1"/>
    <property type="molecule type" value="Genomic_DNA"/>
</dbReference>
<gene>
    <name evidence="2" type="ORF">BDI24065_03661</name>
</gene>
<reference evidence="2 3" key="1">
    <citation type="submission" date="2019-09" db="EMBL/GenBank/DDBJ databases">
        <authorList>
            <person name="Depoorter E."/>
        </authorList>
    </citation>
    <scope>NUCLEOTIDE SEQUENCE [LARGE SCALE GENOMIC DNA]</scope>
    <source>
        <strain evidence="2">LMG 24065</strain>
    </source>
</reference>
<keyword evidence="3" id="KW-1185">Reference proteome</keyword>
<dbReference type="Proteomes" id="UP000494125">
    <property type="component" value="Unassembled WGS sequence"/>
</dbReference>
<evidence type="ECO:0000313" key="2">
    <source>
        <dbReference type="EMBL" id="VWB76946.1"/>
    </source>
</evidence>
<dbReference type="AlphaFoldDB" id="A0A6P2MDK0"/>